<keyword evidence="4 6" id="KW-1133">Transmembrane helix</keyword>
<feature type="transmembrane region" description="Helical" evidence="6">
    <location>
        <begin position="74"/>
        <end position="92"/>
    </location>
</feature>
<evidence type="ECO:0000256" key="3">
    <source>
        <dbReference type="ARBA" id="ARBA00022692"/>
    </source>
</evidence>
<dbReference type="Pfam" id="PF12823">
    <property type="entry name" value="DUF3817"/>
    <property type="match status" value="1"/>
</dbReference>
<dbReference type="NCBIfam" id="TIGR03954">
    <property type="entry name" value="integ_memb_HG"/>
    <property type="match status" value="1"/>
</dbReference>
<proteinExistence type="predicted"/>
<evidence type="ECO:0000259" key="7">
    <source>
        <dbReference type="Pfam" id="PF12823"/>
    </source>
</evidence>
<dbReference type="EMBL" id="CP042652">
    <property type="protein sequence ID" value="QKE29010.1"/>
    <property type="molecule type" value="Genomic_DNA"/>
</dbReference>
<gene>
    <name evidence="8" type="ORF">AACT_1861</name>
</gene>
<evidence type="ECO:0000313" key="8">
    <source>
        <dbReference type="EMBL" id="QKE29010.1"/>
    </source>
</evidence>
<keyword evidence="3 6" id="KW-0812">Transmembrane</keyword>
<protein>
    <submittedName>
        <fullName evidence="8">DUF3817 domain-containing membrane protein</fullName>
    </submittedName>
</protein>
<comment type="subcellular location">
    <subcellularLocation>
        <location evidence="1">Cell membrane</location>
        <topology evidence="1">Multi-pass membrane protein</topology>
    </subcellularLocation>
</comment>
<reference evidence="8 9" key="1">
    <citation type="submission" date="2019-08" db="EMBL/GenBank/DDBJ databases">
        <title>Complete genome sequence of Arcobacter acticola.</title>
        <authorList>
            <person name="Miller W."/>
        </authorList>
    </citation>
    <scope>NUCLEOTIDE SEQUENCE [LARGE SCALE GENOMIC DNA]</scope>
    <source>
        <strain evidence="8 9">KCTC 52212</strain>
    </source>
</reference>
<feature type="transmembrane region" description="Helical" evidence="6">
    <location>
        <begin position="42"/>
        <end position="62"/>
    </location>
</feature>
<name>A0A6M8EEP4_9BACT</name>
<feature type="domain" description="DUF3817" evidence="7">
    <location>
        <begin position="7"/>
        <end position="91"/>
    </location>
</feature>
<dbReference type="GO" id="GO:0005886">
    <property type="term" value="C:plasma membrane"/>
    <property type="evidence" value="ECO:0007669"/>
    <property type="project" value="UniProtKB-SubCell"/>
</dbReference>
<dbReference type="KEGG" id="paco:AACT_1861"/>
<evidence type="ECO:0000256" key="2">
    <source>
        <dbReference type="ARBA" id="ARBA00022475"/>
    </source>
</evidence>
<sequence length="100" mass="11729">MKNDTFSRFRLISFVEGISYLLLVFIAMPLKYMFDYPLAVKIVGMGHGVLFILFFVALLMAMNKYKWKFLGFQLFVYSLIPFGFILIEKIIMKNPAKKLK</sequence>
<evidence type="ECO:0000256" key="6">
    <source>
        <dbReference type="SAM" id="Phobius"/>
    </source>
</evidence>
<organism evidence="8 9">
    <name type="scientific">Arcobacter acticola</name>
    <dbReference type="NCBI Taxonomy" id="1849015"/>
    <lineage>
        <taxon>Bacteria</taxon>
        <taxon>Pseudomonadati</taxon>
        <taxon>Campylobacterota</taxon>
        <taxon>Epsilonproteobacteria</taxon>
        <taxon>Campylobacterales</taxon>
        <taxon>Arcobacteraceae</taxon>
        <taxon>Arcobacter</taxon>
    </lineage>
</organism>
<keyword evidence="5 6" id="KW-0472">Membrane</keyword>
<feature type="transmembrane region" description="Helical" evidence="6">
    <location>
        <begin position="12"/>
        <end position="30"/>
    </location>
</feature>
<dbReference type="AlphaFoldDB" id="A0A6M8EEP4"/>
<evidence type="ECO:0000313" key="9">
    <source>
        <dbReference type="Proteomes" id="UP000503483"/>
    </source>
</evidence>
<keyword evidence="9" id="KW-1185">Reference proteome</keyword>
<accession>A0A6M8EEP4</accession>
<dbReference type="PANTHER" id="PTHR40077:SF1">
    <property type="entry name" value="MEMBRANE PROTEIN"/>
    <property type="match status" value="1"/>
</dbReference>
<keyword evidence="2" id="KW-1003">Cell membrane</keyword>
<dbReference type="RefSeq" id="WP_172126569.1">
    <property type="nucleotide sequence ID" value="NZ_CP042652.1"/>
</dbReference>
<evidence type="ECO:0000256" key="1">
    <source>
        <dbReference type="ARBA" id="ARBA00004651"/>
    </source>
</evidence>
<dbReference type="Proteomes" id="UP000503483">
    <property type="component" value="Chromosome"/>
</dbReference>
<dbReference type="PANTHER" id="PTHR40077">
    <property type="entry name" value="MEMBRANE PROTEIN-RELATED"/>
    <property type="match status" value="1"/>
</dbReference>
<evidence type="ECO:0000256" key="5">
    <source>
        <dbReference type="ARBA" id="ARBA00023136"/>
    </source>
</evidence>
<dbReference type="InterPro" id="IPR023845">
    <property type="entry name" value="DUF3817_TM"/>
</dbReference>
<evidence type="ECO:0000256" key="4">
    <source>
        <dbReference type="ARBA" id="ARBA00022989"/>
    </source>
</evidence>